<proteinExistence type="predicted"/>
<dbReference type="InterPro" id="IPR050400">
    <property type="entry name" value="Bact_Cytoskel_RodZ"/>
</dbReference>
<feature type="compositionally biased region" description="Polar residues" evidence="1">
    <location>
        <begin position="78"/>
        <end position="98"/>
    </location>
</feature>
<keyword evidence="2" id="KW-0472">Membrane</keyword>
<evidence type="ECO:0000259" key="3">
    <source>
        <dbReference type="Pfam" id="PF13464"/>
    </source>
</evidence>
<feature type="region of interest" description="Disordered" evidence="1">
    <location>
        <begin position="164"/>
        <end position="184"/>
    </location>
</feature>
<evidence type="ECO:0000256" key="1">
    <source>
        <dbReference type="SAM" id="MobiDB-lite"/>
    </source>
</evidence>
<dbReference type="PANTHER" id="PTHR34475:SF1">
    <property type="entry name" value="CYTOSKELETON PROTEIN RODZ"/>
    <property type="match status" value="1"/>
</dbReference>
<dbReference type="OrthoDB" id="9797543at2"/>
<feature type="transmembrane region" description="Helical" evidence="2">
    <location>
        <begin position="128"/>
        <end position="150"/>
    </location>
</feature>
<feature type="domain" description="Cytoskeleton protein RodZ-like C-terminal" evidence="3">
    <location>
        <begin position="194"/>
        <end position="258"/>
    </location>
</feature>
<feature type="compositionally biased region" description="Low complexity" evidence="1">
    <location>
        <begin position="165"/>
        <end position="182"/>
    </location>
</feature>
<feature type="compositionally biased region" description="Basic and acidic residues" evidence="1">
    <location>
        <begin position="104"/>
        <end position="118"/>
    </location>
</feature>
<dbReference type="InterPro" id="IPR010982">
    <property type="entry name" value="Lambda_DNA-bd_dom_sf"/>
</dbReference>
<dbReference type="InterPro" id="IPR001387">
    <property type="entry name" value="Cro/C1-type_HTH"/>
</dbReference>
<dbReference type="CDD" id="cd00093">
    <property type="entry name" value="HTH_XRE"/>
    <property type="match status" value="1"/>
</dbReference>
<dbReference type="RefSeq" id="WP_132549787.1">
    <property type="nucleotide sequence ID" value="NZ_SMAA01000009.1"/>
</dbReference>
<name>A0A4R3K7C4_9FIRM</name>
<dbReference type="InterPro" id="IPR025194">
    <property type="entry name" value="RodZ-like_C"/>
</dbReference>
<dbReference type="GO" id="GO:0003677">
    <property type="term" value="F:DNA binding"/>
    <property type="evidence" value="ECO:0007669"/>
    <property type="project" value="InterPro"/>
</dbReference>
<accession>A0A4R3K7C4</accession>
<dbReference type="Gene3D" id="1.10.260.40">
    <property type="entry name" value="lambda repressor-like DNA-binding domains"/>
    <property type="match status" value="1"/>
</dbReference>
<reference evidence="4 5" key="1">
    <citation type="submission" date="2019-03" db="EMBL/GenBank/DDBJ databases">
        <title>Genomic Encyclopedia of Type Strains, Phase IV (KMG-IV): sequencing the most valuable type-strain genomes for metagenomic binning, comparative biology and taxonomic classification.</title>
        <authorList>
            <person name="Goeker M."/>
        </authorList>
    </citation>
    <scope>NUCLEOTIDE SEQUENCE [LARGE SCALE GENOMIC DNA]</scope>
    <source>
        <strain evidence="4 5">DSM 20467</strain>
    </source>
</reference>
<evidence type="ECO:0000256" key="2">
    <source>
        <dbReference type="SAM" id="Phobius"/>
    </source>
</evidence>
<dbReference type="EMBL" id="SMAA01000009">
    <property type="protein sequence ID" value="TCS78745.1"/>
    <property type="molecule type" value="Genomic_DNA"/>
</dbReference>
<sequence length="272" mass="29942">MIGDIFRQEREKKQITLKDVESETNIRTLYLEAIEKGDYDVIHGEVYLKGFIKTYAKFLGLDYKDILNKYYEEKGIANPTTETSSEKQQPTSENTASDLATDLPSERNKKEDNSFHQRVEDNRGKRNLVNIVFAVIIAVIVIGCIAYFIVPLVTSPAAPAKNVSQTQAPAPTEQQATPAAAPQPVPDGVHVEATFNDKCWVEVKVDGKTALEQTVDKGANFKWDGQQEVQLVLGNAGAAKVVLNGKDLGSLGTNGAVVTKKFTKDKVEDVKK</sequence>
<dbReference type="Pfam" id="PF13464">
    <property type="entry name" value="RodZ_C"/>
    <property type="match status" value="1"/>
</dbReference>
<protein>
    <submittedName>
        <fullName evidence="4">Cytoskeletal protein RodZ</fullName>
    </submittedName>
</protein>
<dbReference type="Pfam" id="PF13413">
    <property type="entry name" value="HTH_25"/>
    <property type="match status" value="1"/>
</dbReference>
<dbReference type="AlphaFoldDB" id="A0A4R3K7C4"/>
<evidence type="ECO:0000313" key="4">
    <source>
        <dbReference type="EMBL" id="TCS78745.1"/>
    </source>
</evidence>
<dbReference type="PANTHER" id="PTHR34475">
    <property type="match status" value="1"/>
</dbReference>
<keyword evidence="2" id="KW-1133">Transmembrane helix</keyword>
<feature type="region of interest" description="Disordered" evidence="1">
    <location>
        <begin position="78"/>
        <end position="118"/>
    </location>
</feature>
<organism evidence="4 5">
    <name type="scientific">Pectinatus cerevisiiphilus</name>
    <dbReference type="NCBI Taxonomy" id="86956"/>
    <lineage>
        <taxon>Bacteria</taxon>
        <taxon>Bacillati</taxon>
        <taxon>Bacillota</taxon>
        <taxon>Negativicutes</taxon>
        <taxon>Selenomonadales</taxon>
        <taxon>Selenomonadaceae</taxon>
        <taxon>Pectinatus</taxon>
    </lineage>
</organism>
<keyword evidence="5" id="KW-1185">Reference proteome</keyword>
<evidence type="ECO:0000313" key="5">
    <source>
        <dbReference type="Proteomes" id="UP000295188"/>
    </source>
</evidence>
<keyword evidence="2" id="KW-0812">Transmembrane</keyword>
<comment type="caution">
    <text evidence="4">The sequence shown here is derived from an EMBL/GenBank/DDBJ whole genome shotgun (WGS) entry which is preliminary data.</text>
</comment>
<dbReference type="Proteomes" id="UP000295188">
    <property type="component" value="Unassembled WGS sequence"/>
</dbReference>
<gene>
    <name evidence="4" type="ORF">EDC37_109104</name>
</gene>